<evidence type="ECO:0000313" key="2">
    <source>
        <dbReference type="Proteomes" id="UP000028681"/>
    </source>
</evidence>
<dbReference type="EMBL" id="CP006664">
    <property type="protein sequence ID" value="AIJ10525.1"/>
    <property type="molecule type" value="Genomic_DNA"/>
</dbReference>
<reference evidence="1 2" key="1">
    <citation type="journal article" date="2012" name="PLoS ONE">
        <title>Edwardsiella comparative phylogenomics reveal the new intra/inter-species taxonomic relationships, virulence evolution and niche adaptation mechanisms.</title>
        <authorList>
            <person name="Yang M."/>
            <person name="Lv Y."/>
            <person name="Xiao J."/>
            <person name="Wu H."/>
            <person name="Zheng H."/>
            <person name="Liu Q."/>
            <person name="Zhang Y."/>
            <person name="Wang Q."/>
        </authorList>
    </citation>
    <scope>NUCLEOTIDE SEQUENCE [LARGE SCALE GENOMIC DNA]</scope>
    <source>
        <strain evidence="2">080813</strain>
    </source>
</reference>
<protein>
    <submittedName>
        <fullName evidence="1">Uncharacterized protein</fullName>
    </submittedName>
</protein>
<dbReference type="HOGENOM" id="CLU_3343102_0_0_6"/>
<gene>
    <name evidence="1" type="ORF">ETEE_4119</name>
</gene>
<evidence type="ECO:0000313" key="1">
    <source>
        <dbReference type="EMBL" id="AIJ10525.1"/>
    </source>
</evidence>
<dbReference type="Proteomes" id="UP000028681">
    <property type="component" value="Chromosome"/>
</dbReference>
<name>A0A076LPI8_9GAMM</name>
<dbReference type="KEGG" id="ete:ETEE_4119"/>
<proteinExistence type="predicted"/>
<organism evidence="1 2">
    <name type="scientific">Edwardsiella anguillarum ET080813</name>
    <dbReference type="NCBI Taxonomy" id="667120"/>
    <lineage>
        <taxon>Bacteria</taxon>
        <taxon>Pseudomonadati</taxon>
        <taxon>Pseudomonadota</taxon>
        <taxon>Gammaproteobacteria</taxon>
        <taxon>Enterobacterales</taxon>
        <taxon>Hafniaceae</taxon>
        <taxon>Edwardsiella</taxon>
    </lineage>
</organism>
<accession>A0A076LPI8</accession>
<dbReference type="AlphaFoldDB" id="A0A076LPI8"/>
<sequence length="37" mass="4183">MAVSDVINIDYSLVVIKTIDGRTLIISKSQDRFSVRE</sequence>